<keyword evidence="1" id="KW-0812">Transmembrane</keyword>
<dbReference type="RefSeq" id="WP_189053942.1">
    <property type="nucleotide sequence ID" value="NZ_BMMK01000002.1"/>
</dbReference>
<sequence>MSDRLTAWLRTVVPAAWSALITWLVALGAPEWLTAPLGVASEPVIVPIVLGAVYAGLRWLEPRLPAWLVTILAGSPRTPNYSPTTMA</sequence>
<protein>
    <submittedName>
        <fullName evidence="2">Uncharacterized protein</fullName>
    </submittedName>
</protein>
<proteinExistence type="predicted"/>
<reference evidence="2" key="2">
    <citation type="submission" date="2020-09" db="EMBL/GenBank/DDBJ databases">
        <authorList>
            <person name="Sun Q."/>
            <person name="Zhou Y."/>
        </authorList>
    </citation>
    <scope>NUCLEOTIDE SEQUENCE</scope>
    <source>
        <strain evidence="2">CGMCC 4.5737</strain>
    </source>
</reference>
<feature type="transmembrane region" description="Helical" evidence="1">
    <location>
        <begin position="35"/>
        <end position="57"/>
    </location>
</feature>
<feature type="transmembrane region" description="Helical" evidence="1">
    <location>
        <begin position="7"/>
        <end position="29"/>
    </location>
</feature>
<reference evidence="2" key="1">
    <citation type="journal article" date="2014" name="Int. J. Syst. Evol. Microbiol.">
        <title>Complete genome sequence of Corynebacterium casei LMG S-19264T (=DSM 44701T), isolated from a smear-ripened cheese.</title>
        <authorList>
            <consortium name="US DOE Joint Genome Institute (JGI-PGF)"/>
            <person name="Walter F."/>
            <person name="Albersmeier A."/>
            <person name="Kalinowski J."/>
            <person name="Ruckert C."/>
        </authorList>
    </citation>
    <scope>NUCLEOTIDE SEQUENCE</scope>
    <source>
        <strain evidence="2">CGMCC 4.5737</strain>
    </source>
</reference>
<dbReference type="AlphaFoldDB" id="A0A8J3C6H4"/>
<accession>A0A8J3C6H4</accession>
<dbReference type="EMBL" id="BMMK01000002">
    <property type="protein sequence ID" value="GGM39662.1"/>
    <property type="molecule type" value="Genomic_DNA"/>
</dbReference>
<organism evidence="2 3">
    <name type="scientific">Longimycelium tulufanense</name>
    <dbReference type="NCBI Taxonomy" id="907463"/>
    <lineage>
        <taxon>Bacteria</taxon>
        <taxon>Bacillati</taxon>
        <taxon>Actinomycetota</taxon>
        <taxon>Actinomycetes</taxon>
        <taxon>Pseudonocardiales</taxon>
        <taxon>Pseudonocardiaceae</taxon>
        <taxon>Longimycelium</taxon>
    </lineage>
</organism>
<comment type="caution">
    <text evidence="2">The sequence shown here is derived from an EMBL/GenBank/DDBJ whole genome shotgun (WGS) entry which is preliminary data.</text>
</comment>
<keyword evidence="1" id="KW-1133">Transmembrane helix</keyword>
<evidence type="ECO:0000313" key="3">
    <source>
        <dbReference type="Proteomes" id="UP000637578"/>
    </source>
</evidence>
<keyword evidence="3" id="KW-1185">Reference proteome</keyword>
<evidence type="ECO:0000256" key="1">
    <source>
        <dbReference type="SAM" id="Phobius"/>
    </source>
</evidence>
<gene>
    <name evidence="2" type="ORF">GCM10012275_08140</name>
</gene>
<dbReference type="Proteomes" id="UP000637578">
    <property type="component" value="Unassembled WGS sequence"/>
</dbReference>
<name>A0A8J3C6H4_9PSEU</name>
<keyword evidence="1" id="KW-0472">Membrane</keyword>
<evidence type="ECO:0000313" key="2">
    <source>
        <dbReference type="EMBL" id="GGM39662.1"/>
    </source>
</evidence>